<feature type="transmembrane region" description="Helical" evidence="9">
    <location>
        <begin position="342"/>
        <end position="361"/>
    </location>
</feature>
<dbReference type="NCBIfam" id="NF000282">
    <property type="entry name" value="RND_permease_1"/>
    <property type="match status" value="1"/>
</dbReference>
<feature type="transmembrane region" description="Helical" evidence="9">
    <location>
        <begin position="440"/>
        <end position="460"/>
    </location>
</feature>
<organism evidence="11 12">
    <name type="scientific">Sulfidibacter corallicola</name>
    <dbReference type="NCBI Taxonomy" id="2818388"/>
    <lineage>
        <taxon>Bacteria</taxon>
        <taxon>Pseudomonadati</taxon>
        <taxon>Acidobacteriota</taxon>
        <taxon>Holophagae</taxon>
        <taxon>Acanthopleuribacterales</taxon>
        <taxon>Acanthopleuribacteraceae</taxon>
        <taxon>Sulfidibacter</taxon>
    </lineage>
</organism>
<keyword evidence="12" id="KW-1185">Reference proteome</keyword>
<feature type="transmembrane region" description="Helical" evidence="9">
    <location>
        <begin position="394"/>
        <end position="419"/>
    </location>
</feature>
<evidence type="ECO:0000256" key="6">
    <source>
        <dbReference type="ARBA" id="ARBA00022692"/>
    </source>
</evidence>
<dbReference type="PANTHER" id="PTHR32063">
    <property type="match status" value="1"/>
</dbReference>
<evidence type="ECO:0000256" key="2">
    <source>
        <dbReference type="ARBA" id="ARBA00010942"/>
    </source>
</evidence>
<dbReference type="NCBIfam" id="TIGR00915">
    <property type="entry name" value="2A0602"/>
    <property type="match status" value="1"/>
</dbReference>
<dbReference type="Proteomes" id="UP000663929">
    <property type="component" value="Chromosome"/>
</dbReference>
<gene>
    <name evidence="11" type="ORF">J3U87_34070</name>
</gene>
<evidence type="ECO:0000256" key="4">
    <source>
        <dbReference type="ARBA" id="ARBA00022475"/>
    </source>
</evidence>
<evidence type="ECO:0000256" key="3">
    <source>
        <dbReference type="ARBA" id="ARBA00022448"/>
    </source>
</evidence>
<comment type="subcellular location">
    <subcellularLocation>
        <location evidence="1">Cell inner membrane</location>
        <topology evidence="1">Multi-pass membrane protein</topology>
    </subcellularLocation>
</comment>
<dbReference type="Gene3D" id="3.30.70.1430">
    <property type="entry name" value="Multidrug efflux transporter AcrB pore domain"/>
    <property type="match status" value="2"/>
</dbReference>
<evidence type="ECO:0000313" key="12">
    <source>
        <dbReference type="Proteomes" id="UP000663929"/>
    </source>
</evidence>
<comment type="similarity">
    <text evidence="2">Belongs to the resistance-nodulation-cell division (RND) (TC 2.A.6) family.</text>
</comment>
<evidence type="ECO:0000256" key="9">
    <source>
        <dbReference type="SAM" id="Phobius"/>
    </source>
</evidence>
<dbReference type="Gene3D" id="3.30.70.1440">
    <property type="entry name" value="Multidrug efflux transporter AcrB pore domain"/>
    <property type="match status" value="1"/>
</dbReference>
<feature type="transmembrane region" description="Helical" evidence="9">
    <location>
        <begin position="12"/>
        <end position="31"/>
    </location>
</feature>
<name>A0A8A4TM51_SULCO</name>
<dbReference type="InterPro" id="IPR004764">
    <property type="entry name" value="MdtF-like"/>
</dbReference>
<dbReference type="KEGG" id="scor:J3U87_34070"/>
<sequence length="1056" mass="113716">MFSRIFIERPILAIVVSVVIVMAGLVTLQSLPVAQYPEIAPPRVQVRAVYPGAGAGVLADTVAQVIEEQVNGVENMLYMSSTSTNNGEYTLSVTFEAGTDIDLAQVLVQNRVGQVESQLPPEVQRMGITVSKQASSILLFVSLISPDDRYDALYLGNYTSLHIKDQLTRIEGVGSVVAYGSSDYSMRIWIDPDRLKARRLTSSDVIAALREQNVQVAAGQIGQMPGTGGQPFQFAVNVTGRLEEVAQFEQIIVKNLPGGGMIRLADVARVELGAQNYDMVSQTNGQDASAIGIYLQPGANALAVAQRVKDRMATLAENFPPGVAYTIPFDATTFVEVSIAEVVDTLSITVLLVVFVILLFLQNWRASLIPVATIPVSIFGTLAVMYWLDVSINMLSLFGLVLAIGIVVDDAIVVVENVTRHLDESDTTGKDATIRTMKEVTGPVIATTLVLLSVFVPTAFMGGTTGQLYRQFALAIASATVFSTINALTLSPALAAILLRPSRGKRPNLFARAFNRFFDRVQKAYGVMVGGLIRRTLVMSLFFGGLSLAALWGFIELPKGFVPNEDQGWALIAVQLPDAASLDRTKQVAKDIEARLEQMPGVENYVSIPGLSVLDMSTASNTAVVWVVFDPWEERLPAGLSVDAMVGQLWGAVAGIQEAMVFAFPPPPVLGAGLAGGFTLQVQDRANLGLDRLQEETFKLMMAANGHADLQRVFTTFRANVPQLRAEVDRTQTKALGVPLSDVFETLQANLGSVYVNDFSKFGKNYQVRVQADADFRSHPDDIARLEVRNENGAMVPLGSVIDVSHGVGPQTITRYNLYPSAQLNGQGAAGISSGEAMALIENLADTSLPHGMGYEWTDMSFQEKAAQGKTAIVLILAVIFVYLVLAAQYESWTLPLSVILTVPLAMLGTVIAVAIRGMDINVYTQIGLVLLVALACKTAILITEFAKAARDEGHGILEAAREAARLRFRPILMTATTFILGMVPLVVASGAGANSRQALGTAVFSGMLSATLLLVLFVPAMYVLIQRVSESVWHRFGGLRGQAHPEPQPVEVIAK</sequence>
<protein>
    <submittedName>
        <fullName evidence="11">Multidrug efflux RND transporter permease subunit</fullName>
    </submittedName>
</protein>
<evidence type="ECO:0000256" key="8">
    <source>
        <dbReference type="ARBA" id="ARBA00023136"/>
    </source>
</evidence>
<feature type="transmembrane region" description="Helical" evidence="9">
    <location>
        <begin position="472"/>
        <end position="499"/>
    </location>
</feature>
<feature type="transmembrane region" description="Helical" evidence="9">
    <location>
        <begin position="871"/>
        <end position="888"/>
    </location>
</feature>
<dbReference type="GO" id="GO:0042910">
    <property type="term" value="F:xenobiotic transmembrane transporter activity"/>
    <property type="evidence" value="ECO:0007669"/>
    <property type="project" value="TreeGrafter"/>
</dbReference>
<dbReference type="Pfam" id="PF00873">
    <property type="entry name" value="ACR_tran"/>
    <property type="match status" value="1"/>
</dbReference>
<reference evidence="11" key="1">
    <citation type="submission" date="2021-03" db="EMBL/GenBank/DDBJ databases">
        <title>Acanthopleuribacteraceae sp. M133.</title>
        <authorList>
            <person name="Wang G."/>
        </authorList>
    </citation>
    <scope>NUCLEOTIDE SEQUENCE</scope>
    <source>
        <strain evidence="11">M133</strain>
    </source>
</reference>
<dbReference type="FunFam" id="3.30.70.1430:FF:000001">
    <property type="entry name" value="Efflux pump membrane transporter"/>
    <property type="match status" value="1"/>
</dbReference>
<keyword evidence="5" id="KW-0997">Cell inner membrane</keyword>
<dbReference type="PRINTS" id="PR00702">
    <property type="entry name" value="ACRIFLAVINRP"/>
</dbReference>
<evidence type="ECO:0000259" key="10">
    <source>
        <dbReference type="PROSITE" id="PS50156"/>
    </source>
</evidence>
<feature type="transmembrane region" description="Helical" evidence="9">
    <location>
        <begin position="537"/>
        <end position="555"/>
    </location>
</feature>
<evidence type="ECO:0000256" key="7">
    <source>
        <dbReference type="ARBA" id="ARBA00022989"/>
    </source>
</evidence>
<evidence type="ECO:0000313" key="11">
    <source>
        <dbReference type="EMBL" id="QTD50640.1"/>
    </source>
</evidence>
<feature type="transmembrane region" description="Helical" evidence="9">
    <location>
        <begin position="923"/>
        <end position="943"/>
    </location>
</feature>
<dbReference type="Gene3D" id="1.20.1640.10">
    <property type="entry name" value="Multidrug efflux transporter AcrB transmembrane domain"/>
    <property type="match status" value="2"/>
</dbReference>
<dbReference type="GO" id="GO:0005886">
    <property type="term" value="C:plasma membrane"/>
    <property type="evidence" value="ECO:0007669"/>
    <property type="project" value="UniProtKB-SubCell"/>
</dbReference>
<dbReference type="RefSeq" id="WP_237380504.1">
    <property type="nucleotide sequence ID" value="NZ_CP071793.1"/>
</dbReference>
<dbReference type="InterPro" id="IPR001036">
    <property type="entry name" value="Acrflvin-R"/>
</dbReference>
<dbReference type="PANTHER" id="PTHR32063:SF11">
    <property type="entry name" value="CATION OR DRUG EFFLUX SYSTEM PROTEIN"/>
    <property type="match status" value="1"/>
</dbReference>
<accession>A0A8A4TM51</accession>
<feature type="transmembrane region" description="Helical" evidence="9">
    <location>
        <begin position="368"/>
        <end position="388"/>
    </location>
</feature>
<keyword evidence="7 9" id="KW-1133">Transmembrane helix</keyword>
<dbReference type="GO" id="GO:0015562">
    <property type="term" value="F:efflux transmembrane transporter activity"/>
    <property type="evidence" value="ECO:0007669"/>
    <property type="project" value="InterPro"/>
</dbReference>
<feature type="transmembrane region" description="Helical" evidence="9">
    <location>
        <begin position="895"/>
        <end position="917"/>
    </location>
</feature>
<dbReference type="FunFam" id="1.20.1640.10:FF:000001">
    <property type="entry name" value="Efflux pump membrane transporter"/>
    <property type="match status" value="1"/>
</dbReference>
<evidence type="ECO:0000256" key="5">
    <source>
        <dbReference type="ARBA" id="ARBA00022519"/>
    </source>
</evidence>
<feature type="transmembrane region" description="Helical" evidence="9">
    <location>
        <begin position="1004"/>
        <end position="1026"/>
    </location>
</feature>
<keyword evidence="4" id="KW-1003">Cell membrane</keyword>
<dbReference type="InterPro" id="IPR000731">
    <property type="entry name" value="SSD"/>
</dbReference>
<keyword evidence="6 9" id="KW-0812">Transmembrane</keyword>
<dbReference type="Gene3D" id="3.30.2090.10">
    <property type="entry name" value="Multidrug efflux transporter AcrB TolC docking domain, DN and DC subdomains"/>
    <property type="match status" value="2"/>
</dbReference>
<dbReference type="PROSITE" id="PS50156">
    <property type="entry name" value="SSD"/>
    <property type="match status" value="1"/>
</dbReference>
<dbReference type="SUPFAM" id="SSF82866">
    <property type="entry name" value="Multidrug efflux transporter AcrB transmembrane domain"/>
    <property type="match status" value="2"/>
</dbReference>
<dbReference type="InterPro" id="IPR027463">
    <property type="entry name" value="AcrB_DN_DC_subdom"/>
</dbReference>
<dbReference type="SUPFAM" id="SSF82714">
    <property type="entry name" value="Multidrug efflux transporter AcrB TolC docking domain, DN and DC subdomains"/>
    <property type="match status" value="2"/>
</dbReference>
<feature type="domain" description="SSD" evidence="10">
    <location>
        <begin position="333"/>
        <end position="497"/>
    </location>
</feature>
<proteinExistence type="inferred from homology"/>
<dbReference type="AlphaFoldDB" id="A0A8A4TM51"/>
<keyword evidence="8 9" id="KW-0472">Membrane</keyword>
<dbReference type="EMBL" id="CP071793">
    <property type="protein sequence ID" value="QTD50640.1"/>
    <property type="molecule type" value="Genomic_DNA"/>
</dbReference>
<dbReference type="GO" id="GO:0009636">
    <property type="term" value="P:response to toxic substance"/>
    <property type="evidence" value="ECO:0007669"/>
    <property type="project" value="UniProtKB-ARBA"/>
</dbReference>
<feature type="transmembrane region" description="Helical" evidence="9">
    <location>
        <begin position="972"/>
        <end position="992"/>
    </location>
</feature>
<dbReference type="Gene3D" id="3.30.70.1320">
    <property type="entry name" value="Multidrug efflux transporter AcrB pore domain like"/>
    <property type="match status" value="1"/>
</dbReference>
<dbReference type="SUPFAM" id="SSF82693">
    <property type="entry name" value="Multidrug efflux transporter AcrB pore domain, PN1, PN2, PC1 and PC2 subdomains"/>
    <property type="match status" value="4"/>
</dbReference>
<evidence type="ECO:0000256" key="1">
    <source>
        <dbReference type="ARBA" id="ARBA00004429"/>
    </source>
</evidence>
<keyword evidence="3" id="KW-0813">Transport</keyword>